<dbReference type="Pfam" id="PF14322">
    <property type="entry name" value="SusD-like_3"/>
    <property type="match status" value="1"/>
</dbReference>
<dbReference type="Proteomes" id="UP000260983">
    <property type="component" value="Unassembled WGS sequence"/>
</dbReference>
<dbReference type="InterPro" id="IPR012944">
    <property type="entry name" value="SusD_RagB_dom"/>
</dbReference>
<feature type="domain" description="RagB/SusD" evidence="7">
    <location>
        <begin position="366"/>
        <end position="549"/>
    </location>
</feature>
<dbReference type="EMBL" id="QSUL01000005">
    <property type="protein sequence ID" value="RGN36564.1"/>
    <property type="molecule type" value="Genomic_DNA"/>
</dbReference>
<dbReference type="InterPro" id="IPR011990">
    <property type="entry name" value="TPR-like_helical_dom_sf"/>
</dbReference>
<evidence type="ECO:0000259" key="8">
    <source>
        <dbReference type="Pfam" id="PF14322"/>
    </source>
</evidence>
<dbReference type="Pfam" id="PF07980">
    <property type="entry name" value="SusD_RagB"/>
    <property type="match status" value="1"/>
</dbReference>
<evidence type="ECO:0000259" key="7">
    <source>
        <dbReference type="Pfam" id="PF07980"/>
    </source>
</evidence>
<feature type="chain" id="PRO_5017603803" evidence="6">
    <location>
        <begin position="20"/>
        <end position="549"/>
    </location>
</feature>
<comment type="similarity">
    <text evidence="2">Belongs to the SusD family.</text>
</comment>
<dbReference type="AlphaFoldDB" id="A0A3E5BG77"/>
<organism evidence="9 10">
    <name type="scientific">Bacteroides oleiciplenus</name>
    <dbReference type="NCBI Taxonomy" id="626931"/>
    <lineage>
        <taxon>Bacteria</taxon>
        <taxon>Pseudomonadati</taxon>
        <taxon>Bacteroidota</taxon>
        <taxon>Bacteroidia</taxon>
        <taxon>Bacteroidales</taxon>
        <taxon>Bacteroidaceae</taxon>
        <taxon>Bacteroides</taxon>
    </lineage>
</organism>
<evidence type="ECO:0000313" key="10">
    <source>
        <dbReference type="Proteomes" id="UP000260983"/>
    </source>
</evidence>
<sequence>MKPYIKLLLLSGVLAGATACTDLDTDIKTQYTTYPDNPIATSAKLEACYYYLRNEAGLGRNYWEGVMLQGDELMGVSFNGSYYDNGRLANPSIHDLKPDTPGVGQMGDLKSGISYCNSVIVEIGGPEGKDDIVAPVRAIRAFYHFMMIDLYGDVPLMSHTPEEGEVIERAPRADVARFIESELLEIIPQLTEENNADTYGRPNKWMAKALLAKLYLNWGVYTCGDVTKVTNDTPNEKLNELVAVCDDIIESGIFEVGKGYRKKFFPNNGVHIKDFIYAMDFDPVKVPTRYVGGHQLDRFMTFKKANNCNIGPWGFIPAKSVAGVYLLIPECVDRFNLPGDERNLMILGGPQYATSPVSFEFTNTPIMFNGQQVAYTKEIELVINQVTPINQLNVGADSETANLMKGYHLGKYPSIAEDYTDRDRFGGNDIPIFRYADILLSKAEAILRGATPTMGHTAASLMNEVRDCAGAPHVTGTPTLQDILDERGREFICEMWRRQDLIRFGQFENDWGFKNIANPGAKTELWRRIMPIPLGEMETNTNWEQNFGY</sequence>
<dbReference type="GO" id="GO:0009279">
    <property type="term" value="C:cell outer membrane"/>
    <property type="evidence" value="ECO:0007669"/>
    <property type="project" value="UniProtKB-SubCell"/>
</dbReference>
<dbReference type="RefSeq" id="WP_117724036.1">
    <property type="nucleotide sequence ID" value="NZ_QSUL01000005.1"/>
</dbReference>
<reference evidence="9 10" key="1">
    <citation type="submission" date="2018-08" db="EMBL/GenBank/DDBJ databases">
        <title>A genome reference for cultivated species of the human gut microbiota.</title>
        <authorList>
            <person name="Zou Y."/>
            <person name="Xue W."/>
            <person name="Luo G."/>
        </authorList>
    </citation>
    <scope>NUCLEOTIDE SEQUENCE [LARGE SCALE GENOMIC DNA]</scope>
    <source>
        <strain evidence="9 10">OM05-15BH</strain>
    </source>
</reference>
<protein>
    <submittedName>
        <fullName evidence="9">RagB/SusD family nutrient uptake outer membrane protein</fullName>
    </submittedName>
</protein>
<comment type="subcellular location">
    <subcellularLocation>
        <location evidence="1">Cell outer membrane</location>
    </subcellularLocation>
</comment>
<keyword evidence="3 6" id="KW-0732">Signal</keyword>
<evidence type="ECO:0000256" key="4">
    <source>
        <dbReference type="ARBA" id="ARBA00023136"/>
    </source>
</evidence>
<evidence type="ECO:0000313" key="9">
    <source>
        <dbReference type="EMBL" id="RGN36564.1"/>
    </source>
</evidence>
<dbReference type="SUPFAM" id="SSF48452">
    <property type="entry name" value="TPR-like"/>
    <property type="match status" value="1"/>
</dbReference>
<evidence type="ECO:0000256" key="2">
    <source>
        <dbReference type="ARBA" id="ARBA00006275"/>
    </source>
</evidence>
<keyword evidence="4" id="KW-0472">Membrane</keyword>
<dbReference type="InterPro" id="IPR033985">
    <property type="entry name" value="SusD-like_N"/>
</dbReference>
<comment type="caution">
    <text evidence="9">The sequence shown here is derived from an EMBL/GenBank/DDBJ whole genome shotgun (WGS) entry which is preliminary data.</text>
</comment>
<accession>A0A3E5BG77</accession>
<feature type="signal peptide" evidence="6">
    <location>
        <begin position="1"/>
        <end position="19"/>
    </location>
</feature>
<gene>
    <name evidence="9" type="ORF">DXB65_09220</name>
</gene>
<dbReference type="Gene3D" id="1.25.40.390">
    <property type="match status" value="1"/>
</dbReference>
<keyword evidence="5" id="KW-0998">Cell outer membrane</keyword>
<proteinExistence type="inferred from homology"/>
<evidence type="ECO:0000256" key="1">
    <source>
        <dbReference type="ARBA" id="ARBA00004442"/>
    </source>
</evidence>
<evidence type="ECO:0000256" key="6">
    <source>
        <dbReference type="SAM" id="SignalP"/>
    </source>
</evidence>
<evidence type="ECO:0000256" key="3">
    <source>
        <dbReference type="ARBA" id="ARBA00022729"/>
    </source>
</evidence>
<feature type="domain" description="SusD-like N-terminal" evidence="8">
    <location>
        <begin position="139"/>
        <end position="216"/>
    </location>
</feature>
<name>A0A3E5BG77_9BACE</name>
<evidence type="ECO:0000256" key="5">
    <source>
        <dbReference type="ARBA" id="ARBA00023237"/>
    </source>
</evidence>
<dbReference type="PROSITE" id="PS51257">
    <property type="entry name" value="PROKAR_LIPOPROTEIN"/>
    <property type="match status" value="1"/>
</dbReference>